<dbReference type="OrthoDB" id="1652165at2"/>
<accession>A0A4P6YAT8</accession>
<dbReference type="KEGG" id="fnk:E1750_03335"/>
<evidence type="ECO:0000313" key="2">
    <source>
        <dbReference type="Proteomes" id="UP000291124"/>
    </source>
</evidence>
<dbReference type="RefSeq" id="WP_133275405.1">
    <property type="nucleotide sequence ID" value="NZ_CP037933.1"/>
</dbReference>
<dbReference type="NCBIfam" id="NF033708">
    <property type="entry name" value="T9SS_Cterm_ChiA"/>
    <property type="match status" value="1"/>
</dbReference>
<name>A0A4P6YAT8_9FLAO</name>
<dbReference type="AlphaFoldDB" id="A0A4P6YAT8"/>
<protein>
    <submittedName>
        <fullName evidence="1">T9SS sorting signal type C domain-containing protein</fullName>
    </submittedName>
</protein>
<proteinExistence type="predicted"/>
<gene>
    <name evidence="1" type="ORF">E1750_03335</name>
</gene>
<reference evidence="2" key="1">
    <citation type="submission" date="2019-03" db="EMBL/GenBank/DDBJ databases">
        <title>Flavobacterium sp.</title>
        <authorList>
            <person name="Kim H."/>
        </authorList>
    </citation>
    <scope>NUCLEOTIDE SEQUENCE [LARGE SCALE GENOMIC DNA]</scope>
    <source>
        <strain evidence="2">GS13</strain>
    </source>
</reference>
<organism evidence="1 2">
    <name type="scientific">Flavobacterium nackdongense</name>
    <dbReference type="NCBI Taxonomy" id="2547394"/>
    <lineage>
        <taxon>Bacteria</taxon>
        <taxon>Pseudomonadati</taxon>
        <taxon>Bacteroidota</taxon>
        <taxon>Flavobacteriia</taxon>
        <taxon>Flavobacteriales</taxon>
        <taxon>Flavobacteriaceae</taxon>
        <taxon>Flavobacterium</taxon>
    </lineage>
</organism>
<dbReference type="Proteomes" id="UP000291124">
    <property type="component" value="Chromosome"/>
</dbReference>
<evidence type="ECO:0000313" key="1">
    <source>
        <dbReference type="EMBL" id="QBN17874.1"/>
    </source>
</evidence>
<sequence>MKRITLKKGITMAILLLAGSIYSQTPVNNLIRLTSLNPASGGTTSSPSIISQDDSSITIDAAGAVTIASDYTPIAAAGNTTGTILIGGARNKTISVQLNAGSVVDQTVGATLGAITTTAGIQRASDGGIGVTTVAGASSGIDNGEGITFGLDLSSLPSTVAVQISRVYFSTFGTAESCTVVNRQDTSQNTTVVGFSGNAGNRDISTLGISIPGGTIDLDAVSFFNSSATAQNFRITGIEIRIVALSTVWNGTSWSNAAPGPAVDAFIEGNYSASATGGFSANNLTINSGSLTIEATKNLKIERSVVNNAGPNGIIVEEGGTLQQVLSTGLNSGAITVKKNSNLLFRNDYTMWSSPVAGSTTLEQFSPLTAQTPNNRFYVYNPTSNLYENVAPSSSFNIAKGYLIRMPNENPADLGTSSAYYTGASAINFSGTVVGVPNNGTLTLTGLATDSFHATGNPYPSNLDADLFLGGNTTGGTLYFWRKTNGAVGTAYATYTLAGGVANGGFPAPTKIIAPCQGFIVKTGVGISSLTFTNAMRPNNAVAGQFLKTKQTGTKDRVWLKLSNASGTFNQALIAYMDGATTGVDNGIDGEYINDSKVALTSRINASEYVIQGRPAFDATDVVALNFKTDVAGDFSISLDQFDGVFATGQAVYLVDSTTGTETDLKSGAYNFNAAAGVDNSRFTLKYQKTLKVINAEFNDNSITVYGQNGTLLVKSGAKLIHTVKVFDIQGRLLAEQKNVKSTAATISNLKTNQALIVQVSSEDNQVVIKKVLN</sequence>
<keyword evidence="2" id="KW-1185">Reference proteome</keyword>
<dbReference type="EMBL" id="CP037933">
    <property type="protein sequence ID" value="QBN17874.1"/>
    <property type="molecule type" value="Genomic_DNA"/>
</dbReference>